<proteinExistence type="predicted"/>
<dbReference type="InterPro" id="IPR023198">
    <property type="entry name" value="PGP-like_dom2"/>
</dbReference>
<dbReference type="SUPFAM" id="SSF56784">
    <property type="entry name" value="HAD-like"/>
    <property type="match status" value="1"/>
</dbReference>
<accession>A0A1I2N4R9</accession>
<dbReference type="InterPro" id="IPR041492">
    <property type="entry name" value="HAD_2"/>
</dbReference>
<dbReference type="InterPro" id="IPR050155">
    <property type="entry name" value="HAD-like_hydrolase_sf"/>
</dbReference>
<gene>
    <name evidence="1" type="ORF">SAMN02982927_00242</name>
</gene>
<dbReference type="AlphaFoldDB" id="A0A1I2N4R9"/>
<dbReference type="PANTHER" id="PTHR43434:SF26">
    <property type="entry name" value="PYROPHOSPHATASE PPAX"/>
    <property type="match status" value="1"/>
</dbReference>
<dbReference type="InterPro" id="IPR023214">
    <property type="entry name" value="HAD_sf"/>
</dbReference>
<dbReference type="Pfam" id="PF13419">
    <property type="entry name" value="HAD_2"/>
    <property type="match status" value="1"/>
</dbReference>
<dbReference type="OrthoDB" id="9792518at2"/>
<dbReference type="InterPro" id="IPR006439">
    <property type="entry name" value="HAD-SF_hydro_IA"/>
</dbReference>
<dbReference type="PANTHER" id="PTHR43434">
    <property type="entry name" value="PHOSPHOGLYCOLATE PHOSPHATASE"/>
    <property type="match status" value="1"/>
</dbReference>
<keyword evidence="2" id="KW-1185">Reference proteome</keyword>
<dbReference type="GO" id="GO:0006281">
    <property type="term" value="P:DNA repair"/>
    <property type="evidence" value="ECO:0007669"/>
    <property type="project" value="TreeGrafter"/>
</dbReference>
<dbReference type="RefSeq" id="WP_093669245.1">
    <property type="nucleotide sequence ID" value="NZ_FOOY01000003.1"/>
</dbReference>
<dbReference type="STRING" id="269670.SAMN02982927_00242"/>
<evidence type="ECO:0000313" key="2">
    <source>
        <dbReference type="Proteomes" id="UP000198752"/>
    </source>
</evidence>
<organism evidence="1 2">
    <name type="scientific">Sporolactobacillus nakayamae</name>
    <dbReference type="NCBI Taxonomy" id="269670"/>
    <lineage>
        <taxon>Bacteria</taxon>
        <taxon>Bacillati</taxon>
        <taxon>Bacillota</taxon>
        <taxon>Bacilli</taxon>
        <taxon>Bacillales</taxon>
        <taxon>Sporolactobacillaceae</taxon>
        <taxon>Sporolactobacillus</taxon>
    </lineage>
</organism>
<dbReference type="SFLD" id="SFLDS00003">
    <property type="entry name" value="Haloacid_Dehalogenase"/>
    <property type="match status" value="1"/>
</dbReference>
<dbReference type="Proteomes" id="UP000198752">
    <property type="component" value="Unassembled WGS sequence"/>
</dbReference>
<dbReference type="SFLD" id="SFLDG01129">
    <property type="entry name" value="C1.5:_HAD__Beta-PGM__Phosphata"/>
    <property type="match status" value="1"/>
</dbReference>
<dbReference type="Gene3D" id="3.40.50.1000">
    <property type="entry name" value="HAD superfamily/HAD-like"/>
    <property type="match status" value="1"/>
</dbReference>
<dbReference type="InterPro" id="IPR036412">
    <property type="entry name" value="HAD-like_sf"/>
</dbReference>
<dbReference type="PRINTS" id="PR00413">
    <property type="entry name" value="HADHALOGNASE"/>
</dbReference>
<protein>
    <submittedName>
        <fullName evidence="1">Pyrophosphatase PpaX</fullName>
    </submittedName>
</protein>
<dbReference type="GO" id="GO:0008967">
    <property type="term" value="F:phosphoglycolate phosphatase activity"/>
    <property type="evidence" value="ECO:0007669"/>
    <property type="project" value="TreeGrafter"/>
</dbReference>
<reference evidence="2" key="1">
    <citation type="submission" date="2016-10" db="EMBL/GenBank/DDBJ databases">
        <authorList>
            <person name="Varghese N."/>
            <person name="Submissions S."/>
        </authorList>
    </citation>
    <scope>NUCLEOTIDE SEQUENCE [LARGE SCALE GENOMIC DNA]</scope>
    <source>
        <strain evidence="2">ATCC 700379</strain>
    </source>
</reference>
<evidence type="ECO:0000313" key="1">
    <source>
        <dbReference type="EMBL" id="SFF97839.1"/>
    </source>
</evidence>
<sequence length="216" mass="24166">MQLRNALFDFDGTLANTLPLTVHAMQILFKKYDGRTIDHDGIVSMFGPPEEGMIAKNLENKAAIPEATELYFEVYEKEHERFVEKNAEIFNLLHLLKKQGMKIGLITGKARRSYIISEEKLGFKGVFDSVITGDDVAVPKPDPEGIKRTLEKFNADLNASIYVGDANGDTLAGKAAGIHTAAVQWLEVSQSNRFPANPEFYWTKVSQFVDLLKNND</sequence>
<dbReference type="Gene3D" id="1.10.150.240">
    <property type="entry name" value="Putative phosphatase, domain 2"/>
    <property type="match status" value="1"/>
</dbReference>
<dbReference type="GO" id="GO:0005829">
    <property type="term" value="C:cytosol"/>
    <property type="evidence" value="ECO:0007669"/>
    <property type="project" value="TreeGrafter"/>
</dbReference>
<name>A0A1I2N4R9_9BACL</name>
<dbReference type="NCBIfam" id="TIGR01549">
    <property type="entry name" value="HAD-SF-IA-v1"/>
    <property type="match status" value="1"/>
</dbReference>
<dbReference type="EMBL" id="FOOY01000003">
    <property type="protein sequence ID" value="SFF97839.1"/>
    <property type="molecule type" value="Genomic_DNA"/>
</dbReference>